<dbReference type="EMBL" id="HBGN01019421">
    <property type="protein sequence ID" value="CAD9332531.1"/>
    <property type="molecule type" value="Transcribed_RNA"/>
</dbReference>
<dbReference type="PANTHER" id="PTHR43268:SF6">
    <property type="entry name" value="THIOSULFATE SULFURTRANSFERASE_RHODANESE-LIKE DOMAIN-CONTAINING PROTEIN 2"/>
    <property type="match status" value="1"/>
</dbReference>
<feature type="compositionally biased region" description="Low complexity" evidence="1">
    <location>
        <begin position="528"/>
        <end position="540"/>
    </location>
</feature>
<reference evidence="3" key="1">
    <citation type="submission" date="2021-01" db="EMBL/GenBank/DDBJ databases">
        <authorList>
            <person name="Corre E."/>
            <person name="Pelletier E."/>
            <person name="Niang G."/>
            <person name="Scheremetjew M."/>
            <person name="Finn R."/>
            <person name="Kale V."/>
            <person name="Holt S."/>
            <person name="Cochrane G."/>
            <person name="Meng A."/>
            <person name="Brown T."/>
            <person name="Cohen L."/>
        </authorList>
    </citation>
    <scope>NUCLEOTIDE SEQUENCE</scope>
    <source>
        <strain evidence="3">Pop2</strain>
    </source>
</reference>
<feature type="compositionally biased region" description="Low complexity" evidence="1">
    <location>
        <begin position="60"/>
        <end position="77"/>
    </location>
</feature>
<dbReference type="SUPFAM" id="SSF52821">
    <property type="entry name" value="Rhodanese/Cell cycle control phosphatase"/>
    <property type="match status" value="1"/>
</dbReference>
<evidence type="ECO:0000313" key="3">
    <source>
        <dbReference type="EMBL" id="CAD9332531.1"/>
    </source>
</evidence>
<sequence>MPLLEEHQRQFCEKRHMRGRILLSVEGINGTLSAANEEVMEEYIRMMNTFHLTTTISSSLPSSSSSSCETTTVNTTTTEKKRTKGKGLFRNIEYKKSKSSLHQREPFPDLKISLVSEIVSTGHTVHVNEIQSHSATHLSPTQFHNILQQHHPSSSHNKNNNGEEEEKKELVLIDVRNTFEHAIGHFLHPTNNKPAINPNTTTFSSFDSTFCAANASSLANKTVLMYCTGGIRCEKASVMLKRRGVEDVYQLSGGIHEYVQQFGDGGFFKGKNFVFDQRVALSPSSASASSTTTTQHINKDEEDEEESKKKNTIVGKCIECSTPYDTISGSILCTVCRDLILLCKSCQQSLLEYHCTRHSTWKHCYYTFLESFDIPTLQQQYVKLQTLLQKYVPPKEHKNVRKTLRKQMYKVKVRLEQLENGIVNVDVNAKRRCRTCRQSVDICDGLCWGFWRHSSSSSSSPLSLVQNITGDDESSCSKKSKCNHDIDTNQVSTNISGATTASVILQVNVGDRIQPGPHWNEHRLGPKQQQQQQPSSSSSQAPLKQGTVIQLKTWGSGGDEYDCVSVLWDDDDKIPKKDNVTTTRAQIYRWGVLIQDGTRVYDLEHC</sequence>
<gene>
    <name evidence="3" type="ORF">DBRI1063_LOCUS12358</name>
</gene>
<evidence type="ECO:0000259" key="2">
    <source>
        <dbReference type="PROSITE" id="PS50206"/>
    </source>
</evidence>
<feature type="region of interest" description="Disordered" evidence="1">
    <location>
        <begin position="60"/>
        <end position="91"/>
    </location>
</feature>
<proteinExistence type="predicted"/>
<dbReference type="Pfam" id="PF00581">
    <property type="entry name" value="Rhodanese"/>
    <property type="match status" value="1"/>
</dbReference>
<dbReference type="InterPro" id="IPR001763">
    <property type="entry name" value="Rhodanese-like_dom"/>
</dbReference>
<dbReference type="InterPro" id="IPR040503">
    <property type="entry name" value="TRHO_N"/>
</dbReference>
<dbReference type="InterPro" id="IPR036873">
    <property type="entry name" value="Rhodanese-like_dom_sf"/>
</dbReference>
<protein>
    <recommendedName>
        <fullName evidence="2">Rhodanese domain-containing protein</fullName>
    </recommendedName>
</protein>
<feature type="region of interest" description="Disordered" evidence="1">
    <location>
        <begin position="286"/>
        <end position="307"/>
    </location>
</feature>
<dbReference type="SMART" id="SM00450">
    <property type="entry name" value="RHOD"/>
    <property type="match status" value="1"/>
</dbReference>
<dbReference type="Gene3D" id="3.30.70.100">
    <property type="match status" value="1"/>
</dbReference>
<dbReference type="Pfam" id="PF12368">
    <property type="entry name" value="Rhodanese_C"/>
    <property type="match status" value="1"/>
</dbReference>
<dbReference type="PROSITE" id="PS50206">
    <property type="entry name" value="RHODANESE_3"/>
    <property type="match status" value="1"/>
</dbReference>
<evidence type="ECO:0000256" key="1">
    <source>
        <dbReference type="SAM" id="MobiDB-lite"/>
    </source>
</evidence>
<accession>A0A7S2EEX4</accession>
<dbReference type="Pfam" id="PF17773">
    <property type="entry name" value="UPF0176_N"/>
    <property type="match status" value="1"/>
</dbReference>
<feature type="domain" description="Rhodanese" evidence="2">
    <location>
        <begin position="166"/>
        <end position="267"/>
    </location>
</feature>
<dbReference type="Gene3D" id="3.40.250.10">
    <property type="entry name" value="Rhodanese-like domain"/>
    <property type="match status" value="1"/>
</dbReference>
<dbReference type="InterPro" id="IPR020936">
    <property type="entry name" value="TrhO"/>
</dbReference>
<dbReference type="PANTHER" id="PTHR43268">
    <property type="entry name" value="THIOSULFATE SULFURTRANSFERASE/RHODANESE-LIKE DOMAIN-CONTAINING PROTEIN 2"/>
    <property type="match status" value="1"/>
</dbReference>
<organism evidence="3">
    <name type="scientific">Ditylum brightwellii</name>
    <dbReference type="NCBI Taxonomy" id="49249"/>
    <lineage>
        <taxon>Eukaryota</taxon>
        <taxon>Sar</taxon>
        <taxon>Stramenopiles</taxon>
        <taxon>Ochrophyta</taxon>
        <taxon>Bacillariophyta</taxon>
        <taxon>Mediophyceae</taxon>
        <taxon>Lithodesmiophycidae</taxon>
        <taxon>Lithodesmiales</taxon>
        <taxon>Lithodesmiaceae</taxon>
        <taxon>Ditylum</taxon>
    </lineage>
</organism>
<dbReference type="InterPro" id="IPR022111">
    <property type="entry name" value="Rhodanese_C"/>
</dbReference>
<name>A0A7S2EEX4_9STRA</name>
<dbReference type="AlphaFoldDB" id="A0A7S2EEX4"/>
<feature type="region of interest" description="Disordered" evidence="1">
    <location>
        <begin position="515"/>
        <end position="544"/>
    </location>
</feature>